<dbReference type="InterPro" id="IPR036770">
    <property type="entry name" value="Ankyrin_rpt-contain_sf"/>
</dbReference>
<reference evidence="2 3" key="1">
    <citation type="submission" date="2019-03" db="EMBL/GenBank/DDBJ databases">
        <title>Draft genome sequence of Xylaria hypoxylon DSM 108379, a ubiquitous saprotrophic-parasitic fungi on hardwood.</title>
        <authorList>
            <person name="Buettner E."/>
            <person name="Leonhardt S."/>
            <person name="Gebauer A.M."/>
            <person name="Liers C."/>
            <person name="Hofrichter M."/>
            <person name="Kellner H."/>
        </authorList>
    </citation>
    <scope>NUCLEOTIDE SEQUENCE [LARGE SCALE GENOMIC DNA]</scope>
    <source>
        <strain evidence="2 3">DSM 108379</strain>
    </source>
</reference>
<proteinExistence type="predicted"/>
<dbReference type="Gene3D" id="1.25.40.20">
    <property type="entry name" value="Ankyrin repeat-containing domain"/>
    <property type="match status" value="1"/>
</dbReference>
<name>A0A4Z0YCG2_9PEZI</name>
<dbReference type="Pfam" id="PF00023">
    <property type="entry name" value="Ank"/>
    <property type="match status" value="1"/>
</dbReference>
<comment type="caution">
    <text evidence="2">The sequence shown here is derived from an EMBL/GenBank/DDBJ whole genome shotgun (WGS) entry which is preliminary data.</text>
</comment>
<sequence>MIFWNDIDFVSTLNSPFMALAVIGDDSPSANNGGTGLAYNPPNNINLDALPTELLIKISEHMNPQQRIATAFERPLDYMNINRFHLFTEDAHRQLRIATYEGVTEEQERRRRPLVLDAIAYGFSIDQIAQILDIYEQICIEKQIDRHVFLNSAFPDNRPAHLPPPNPEVQHIRRTVLSPLHVAVQHRRLDVIRYLIERGANLKQAILYPERTPFQYALELASRWWAHFETYSLLRTEEYEQIAIELVQHSVGAAFTDDFQGISLEMHLALQGGLERTAMILLDIFKASNPVLNQAARTSLVNIRNEMLDDVLNSYPEMPGLFGYLLADGARYFAGVSMTTIALEAGRIDMAVYALQSEAQDRAGDEEAYLLSIRAICVCALHDNNARAVQRLVRELAILQDDTSINMILAFAISAHVNSVRIRTWILDNTNSANGSTLRHAICFRHMATTSFIMHRLAASGQSVDDLLLDDSPFVMREENGWVWTQTPLAFALAQENYHAASQLLSVGANPDGVPANIRHRVRKLRDRCRATLIGDAVQFIFKGRQHFQGPEPAPTQAVALDTLNYVFVRMLDDPAHPLPPYVRFGLPQGDLEADHPDNDSEWEDYLIHYETVIALAL</sequence>
<dbReference type="PROSITE" id="PS50297">
    <property type="entry name" value="ANK_REP_REGION"/>
    <property type="match status" value="1"/>
</dbReference>
<protein>
    <submittedName>
        <fullName evidence="2">Uncharacterized protein</fullName>
    </submittedName>
</protein>
<feature type="repeat" description="ANK" evidence="1">
    <location>
        <begin position="175"/>
        <end position="202"/>
    </location>
</feature>
<evidence type="ECO:0000313" key="3">
    <source>
        <dbReference type="Proteomes" id="UP000297716"/>
    </source>
</evidence>
<gene>
    <name evidence="2" type="ORF">E0Z10_g6877</name>
</gene>
<keyword evidence="1" id="KW-0040">ANK repeat</keyword>
<dbReference type="EMBL" id="SKBN01000149">
    <property type="protein sequence ID" value="TGJ81899.1"/>
    <property type="molecule type" value="Genomic_DNA"/>
</dbReference>
<dbReference type="InterPro" id="IPR002110">
    <property type="entry name" value="Ankyrin_rpt"/>
</dbReference>
<dbReference type="SMART" id="SM00248">
    <property type="entry name" value="ANK"/>
    <property type="match status" value="2"/>
</dbReference>
<evidence type="ECO:0000313" key="2">
    <source>
        <dbReference type="EMBL" id="TGJ81899.1"/>
    </source>
</evidence>
<accession>A0A4Z0YCG2</accession>
<organism evidence="2 3">
    <name type="scientific">Xylaria hypoxylon</name>
    <dbReference type="NCBI Taxonomy" id="37992"/>
    <lineage>
        <taxon>Eukaryota</taxon>
        <taxon>Fungi</taxon>
        <taxon>Dikarya</taxon>
        <taxon>Ascomycota</taxon>
        <taxon>Pezizomycotina</taxon>
        <taxon>Sordariomycetes</taxon>
        <taxon>Xylariomycetidae</taxon>
        <taxon>Xylariales</taxon>
        <taxon>Xylariaceae</taxon>
        <taxon>Xylaria</taxon>
    </lineage>
</organism>
<evidence type="ECO:0000256" key="1">
    <source>
        <dbReference type="PROSITE-ProRule" id="PRU00023"/>
    </source>
</evidence>
<keyword evidence="3" id="KW-1185">Reference proteome</keyword>
<dbReference type="PROSITE" id="PS50088">
    <property type="entry name" value="ANK_REPEAT"/>
    <property type="match status" value="1"/>
</dbReference>
<dbReference type="AlphaFoldDB" id="A0A4Z0YCG2"/>
<dbReference type="Proteomes" id="UP000297716">
    <property type="component" value="Unassembled WGS sequence"/>
</dbReference>
<dbReference type="SUPFAM" id="SSF48403">
    <property type="entry name" value="Ankyrin repeat"/>
    <property type="match status" value="1"/>
</dbReference>
<dbReference type="OrthoDB" id="4764941at2759"/>